<accession>R9PD43</accession>
<protein>
    <submittedName>
        <fullName evidence="2">Uncharacterized protein</fullName>
    </submittedName>
</protein>
<dbReference type="HOGENOM" id="CLU_2185132_0_0_1"/>
<proteinExistence type="predicted"/>
<gene>
    <name evidence="2" type="ORF">PHSY_006872</name>
</gene>
<dbReference type="EMBL" id="DF238831">
    <property type="protein sequence ID" value="GAC99271.1"/>
    <property type="molecule type" value="Genomic_DNA"/>
</dbReference>
<evidence type="ECO:0000313" key="2">
    <source>
        <dbReference type="EMBL" id="GAC99271.1"/>
    </source>
</evidence>
<sequence>MRHRRKQLLCRKPDLVPVRDNEVELGGSLACPRIAPGPSPPTQMKSGIDNDPFPSLTEKGELGERPPEERGLTTTRPQPLRSLCLLVSRNRDRFRLVKKSLSRCVTFGS</sequence>
<reference evidence="3" key="1">
    <citation type="journal article" date="2013" name="Genome Announc.">
        <title>Draft genome sequence of the basidiomycetous yeast-like fungus Pseudozyma hubeiensis SY62, which produces an abundant amount of the biosurfactant mannosylerythritol lipids.</title>
        <authorList>
            <person name="Konishi M."/>
            <person name="Hatada Y."/>
            <person name="Horiuchi J."/>
        </authorList>
    </citation>
    <scope>NUCLEOTIDE SEQUENCE [LARGE SCALE GENOMIC DNA]</scope>
    <source>
        <strain evidence="3">SY62</strain>
    </source>
</reference>
<feature type="region of interest" description="Disordered" evidence="1">
    <location>
        <begin position="28"/>
        <end position="76"/>
    </location>
</feature>
<dbReference type="GeneID" id="24112137"/>
<feature type="compositionally biased region" description="Basic and acidic residues" evidence="1">
    <location>
        <begin position="58"/>
        <end position="71"/>
    </location>
</feature>
<evidence type="ECO:0000256" key="1">
    <source>
        <dbReference type="SAM" id="MobiDB-lite"/>
    </source>
</evidence>
<name>R9PD43_PSEHS</name>
<organism evidence="2 3">
    <name type="scientific">Pseudozyma hubeiensis (strain SY62)</name>
    <name type="common">Yeast</name>
    <dbReference type="NCBI Taxonomy" id="1305764"/>
    <lineage>
        <taxon>Eukaryota</taxon>
        <taxon>Fungi</taxon>
        <taxon>Dikarya</taxon>
        <taxon>Basidiomycota</taxon>
        <taxon>Ustilaginomycotina</taxon>
        <taxon>Ustilaginomycetes</taxon>
        <taxon>Ustilaginales</taxon>
        <taxon>Ustilaginaceae</taxon>
        <taxon>Pseudozyma</taxon>
    </lineage>
</organism>
<dbReference type="AlphaFoldDB" id="R9PD43"/>
<dbReference type="Proteomes" id="UP000014071">
    <property type="component" value="Unassembled WGS sequence"/>
</dbReference>
<evidence type="ECO:0000313" key="3">
    <source>
        <dbReference type="Proteomes" id="UP000014071"/>
    </source>
</evidence>
<keyword evidence="3" id="KW-1185">Reference proteome</keyword>
<dbReference type="RefSeq" id="XP_012192858.1">
    <property type="nucleotide sequence ID" value="XM_012337468.1"/>
</dbReference>